<dbReference type="InterPro" id="IPR022929">
    <property type="entry name" value="Put_MntP"/>
</dbReference>
<feature type="chain" id="PRO_5046417965" description="Putative manganese efflux pump MntP" evidence="9">
    <location>
        <begin position="20"/>
        <end position="190"/>
    </location>
</feature>
<keyword evidence="9" id="KW-0732">Signal</keyword>
<gene>
    <name evidence="8" type="primary">mntP</name>
    <name evidence="10" type="ORF">CSC65_08020</name>
</gene>
<keyword evidence="6 8" id="KW-0472">Membrane</keyword>
<keyword evidence="7 8" id="KW-0464">Manganese</keyword>
<keyword evidence="3 8" id="KW-0812">Transmembrane</keyword>
<comment type="function">
    <text evidence="8">Probably functions as a manganese efflux pump.</text>
</comment>
<evidence type="ECO:0000256" key="4">
    <source>
        <dbReference type="ARBA" id="ARBA00022989"/>
    </source>
</evidence>
<evidence type="ECO:0000256" key="3">
    <source>
        <dbReference type="ARBA" id="ARBA00022692"/>
    </source>
</evidence>
<evidence type="ECO:0000256" key="9">
    <source>
        <dbReference type="SAM" id="SignalP"/>
    </source>
</evidence>
<feature type="transmembrane region" description="Helical" evidence="8">
    <location>
        <begin position="68"/>
        <end position="86"/>
    </location>
</feature>
<evidence type="ECO:0000256" key="8">
    <source>
        <dbReference type="HAMAP-Rule" id="MF_01521"/>
    </source>
</evidence>
<evidence type="ECO:0000256" key="2">
    <source>
        <dbReference type="ARBA" id="ARBA00022475"/>
    </source>
</evidence>
<dbReference type="HAMAP" id="MF_01521">
    <property type="entry name" value="MntP_pump"/>
    <property type="match status" value="1"/>
</dbReference>
<dbReference type="EMBL" id="PDWN01000006">
    <property type="protein sequence ID" value="KAF1695146.1"/>
    <property type="molecule type" value="Genomic_DNA"/>
</dbReference>
<keyword evidence="2 8" id="KW-1003">Cell membrane</keyword>
<feature type="transmembrane region" description="Helical" evidence="8">
    <location>
        <begin position="35"/>
        <end position="56"/>
    </location>
</feature>
<comment type="subcellular location">
    <subcellularLocation>
        <location evidence="8">Cell membrane</location>
        <topology evidence="8">Multi-pass membrane protein</topology>
    </subcellularLocation>
</comment>
<dbReference type="PANTHER" id="PTHR35529:SF1">
    <property type="entry name" value="MANGANESE EFFLUX PUMP MNTP-RELATED"/>
    <property type="match status" value="1"/>
</dbReference>
<feature type="transmembrane region" description="Helical" evidence="8">
    <location>
        <begin position="136"/>
        <end position="162"/>
    </location>
</feature>
<keyword evidence="4 8" id="KW-1133">Transmembrane helix</keyword>
<feature type="transmembrane region" description="Helical" evidence="8">
    <location>
        <begin position="106"/>
        <end position="129"/>
    </location>
</feature>
<proteinExistence type="inferred from homology"/>
<keyword evidence="5 8" id="KW-0406">Ion transport</keyword>
<comment type="similarity">
    <text evidence="8">Belongs to the MntP (TC 9.B.29) family.</text>
</comment>
<keyword evidence="1 8" id="KW-0813">Transport</keyword>
<accession>A0ABQ6Z7Y5</accession>
<feature type="transmembrane region" description="Helical" evidence="8">
    <location>
        <begin position="168"/>
        <end position="186"/>
    </location>
</feature>
<reference evidence="10 11" key="1">
    <citation type="submission" date="2017-10" db="EMBL/GenBank/DDBJ databases">
        <title>Whole genome sequencing of members of genus Pseudoxanthomonas.</title>
        <authorList>
            <person name="Kumar S."/>
            <person name="Bansal K."/>
            <person name="Kaur A."/>
            <person name="Patil P."/>
            <person name="Sharma S."/>
            <person name="Patil P.B."/>
        </authorList>
    </citation>
    <scope>NUCLEOTIDE SEQUENCE [LARGE SCALE GENOMIC DNA]</scope>
    <source>
        <strain evidence="10 11">DSM 17801</strain>
    </source>
</reference>
<dbReference type="Proteomes" id="UP000788419">
    <property type="component" value="Unassembled WGS sequence"/>
</dbReference>
<evidence type="ECO:0000256" key="5">
    <source>
        <dbReference type="ARBA" id="ARBA00023065"/>
    </source>
</evidence>
<evidence type="ECO:0000313" key="11">
    <source>
        <dbReference type="Proteomes" id="UP000788419"/>
    </source>
</evidence>
<evidence type="ECO:0000313" key="10">
    <source>
        <dbReference type="EMBL" id="KAF1695146.1"/>
    </source>
</evidence>
<protein>
    <recommendedName>
        <fullName evidence="8">Putative manganese efflux pump MntP</fullName>
    </recommendedName>
</protein>
<organism evidence="10 11">
    <name type="scientific">Pseudoxanthomonas daejeonensis</name>
    <dbReference type="NCBI Taxonomy" id="266062"/>
    <lineage>
        <taxon>Bacteria</taxon>
        <taxon>Pseudomonadati</taxon>
        <taxon>Pseudomonadota</taxon>
        <taxon>Gammaproteobacteria</taxon>
        <taxon>Lysobacterales</taxon>
        <taxon>Lysobacteraceae</taxon>
        <taxon>Pseudoxanthomonas</taxon>
    </lineage>
</organism>
<evidence type="ECO:0000256" key="6">
    <source>
        <dbReference type="ARBA" id="ARBA00023136"/>
    </source>
</evidence>
<dbReference type="RefSeq" id="WP_162410053.1">
    <property type="nucleotide sequence ID" value="NZ_PDWN01000006.1"/>
</dbReference>
<dbReference type="PANTHER" id="PTHR35529">
    <property type="entry name" value="MANGANESE EFFLUX PUMP MNTP-RELATED"/>
    <property type="match status" value="1"/>
</dbReference>
<dbReference type="InterPro" id="IPR003810">
    <property type="entry name" value="Mntp/YtaF"/>
</dbReference>
<evidence type="ECO:0000256" key="7">
    <source>
        <dbReference type="ARBA" id="ARBA00023211"/>
    </source>
</evidence>
<sequence length="190" mass="19656">MNPFSILLIGVAMSTDAFAAAVGKGAAMQRPRFPQALRAGLIFGAIEAVTPIIGWLLGHAAARYITAWDHWIAFTVLGLLGLHMIWNGFKPDAGDGDEPPRHHGFWSLAATGLGTSIDAMAVGVSLAFLDAPIMLVAAVIGLCTLVMVTAGIMLGRVLGALAGKRAEIVGGVIMIVIGTAILHEHLTGAA</sequence>
<keyword evidence="11" id="KW-1185">Reference proteome</keyword>
<evidence type="ECO:0000256" key="1">
    <source>
        <dbReference type="ARBA" id="ARBA00022448"/>
    </source>
</evidence>
<name>A0ABQ6Z7Y5_9GAMM</name>
<comment type="caution">
    <text evidence="10">The sequence shown here is derived from an EMBL/GenBank/DDBJ whole genome shotgun (WGS) entry which is preliminary data.</text>
</comment>
<dbReference type="Pfam" id="PF02659">
    <property type="entry name" value="Mntp"/>
    <property type="match status" value="1"/>
</dbReference>
<feature type="signal peptide" evidence="9">
    <location>
        <begin position="1"/>
        <end position="19"/>
    </location>
</feature>